<dbReference type="Gene3D" id="2.40.50.1020">
    <property type="entry name" value="LytTr DNA-binding domain"/>
    <property type="match status" value="1"/>
</dbReference>
<protein>
    <submittedName>
        <fullName evidence="2">LytTR family transcriptional regulator</fullName>
    </submittedName>
</protein>
<feature type="domain" description="HTH LytTR-type" evidence="1">
    <location>
        <begin position="47"/>
        <end position="147"/>
    </location>
</feature>
<evidence type="ECO:0000313" key="3">
    <source>
        <dbReference type="Proteomes" id="UP000288388"/>
    </source>
</evidence>
<name>A0A437UK21_ENTAV</name>
<dbReference type="SMART" id="SM00850">
    <property type="entry name" value="LytTR"/>
    <property type="match status" value="1"/>
</dbReference>
<dbReference type="PROSITE" id="PS50930">
    <property type="entry name" value="HTH_LYTTR"/>
    <property type="match status" value="1"/>
</dbReference>
<dbReference type="InterPro" id="IPR007492">
    <property type="entry name" value="LytTR_DNA-bd_dom"/>
</dbReference>
<dbReference type="PANTHER" id="PTHR37299:SF1">
    <property type="entry name" value="STAGE 0 SPORULATION PROTEIN A HOMOLOG"/>
    <property type="match status" value="1"/>
</dbReference>
<comment type="caution">
    <text evidence="2">The sequence shown here is derived from an EMBL/GenBank/DDBJ whole genome shotgun (WGS) entry which is preliminary data.</text>
</comment>
<evidence type="ECO:0000313" key="2">
    <source>
        <dbReference type="EMBL" id="RVU93948.1"/>
    </source>
</evidence>
<dbReference type="PANTHER" id="PTHR37299">
    <property type="entry name" value="TRANSCRIPTIONAL REGULATOR-RELATED"/>
    <property type="match status" value="1"/>
</dbReference>
<organism evidence="2 3">
    <name type="scientific">Enterococcus avium</name>
    <name type="common">Streptococcus avium</name>
    <dbReference type="NCBI Taxonomy" id="33945"/>
    <lineage>
        <taxon>Bacteria</taxon>
        <taxon>Bacillati</taxon>
        <taxon>Bacillota</taxon>
        <taxon>Bacilli</taxon>
        <taxon>Lactobacillales</taxon>
        <taxon>Enterococcaceae</taxon>
        <taxon>Enterococcus</taxon>
    </lineage>
</organism>
<dbReference type="InterPro" id="IPR046947">
    <property type="entry name" value="LytR-like"/>
</dbReference>
<dbReference type="GO" id="GO:0003677">
    <property type="term" value="F:DNA binding"/>
    <property type="evidence" value="ECO:0007669"/>
    <property type="project" value="InterPro"/>
</dbReference>
<dbReference type="Proteomes" id="UP000288388">
    <property type="component" value="Unassembled WGS sequence"/>
</dbReference>
<reference evidence="2 3" key="1">
    <citation type="submission" date="2018-12" db="EMBL/GenBank/DDBJ databases">
        <title>A novel vanA-carrying plasmid in a clinical isolate of Enterococcus avium.</title>
        <authorList>
            <person name="Bernasconi O.J."/>
            <person name="Luzzaro F."/>
            <person name="Endimiani A."/>
        </authorList>
    </citation>
    <scope>NUCLEOTIDE SEQUENCE [LARGE SCALE GENOMIC DNA]</scope>
    <source>
        <strain evidence="2 3">LC0559/18</strain>
    </source>
</reference>
<gene>
    <name evidence="2" type="ORF">EK398_03205</name>
</gene>
<dbReference type="RefSeq" id="WP_127978248.1">
    <property type="nucleotide sequence ID" value="NZ_JBPFKW010000204.1"/>
</dbReference>
<proteinExistence type="predicted"/>
<dbReference type="EMBL" id="RYZS01000001">
    <property type="protein sequence ID" value="RVU93948.1"/>
    <property type="molecule type" value="Genomic_DNA"/>
</dbReference>
<sequence length="150" mass="17624">MDINFTWVKEKALNEIDIFANPENRAKLERLEKQLQQEQEIVSIDPKNNRSIKLPLDQIVSFETMGHLVNVHLINQQNYLMQKRLKELVTLESQNFYRINNSQILNLNCVQSFQLGEHARLEVHTKADSTYVVSRHYAKKIKEELSCSNN</sequence>
<dbReference type="GO" id="GO:0000156">
    <property type="term" value="F:phosphorelay response regulator activity"/>
    <property type="evidence" value="ECO:0007669"/>
    <property type="project" value="InterPro"/>
</dbReference>
<dbReference type="AlphaFoldDB" id="A0A437UK21"/>
<accession>A0A437UK21</accession>
<dbReference type="Pfam" id="PF04397">
    <property type="entry name" value="LytTR"/>
    <property type="match status" value="1"/>
</dbReference>
<evidence type="ECO:0000259" key="1">
    <source>
        <dbReference type="PROSITE" id="PS50930"/>
    </source>
</evidence>